<keyword evidence="5" id="KW-0808">Transferase</keyword>
<sequence>MRAPRSLQLRLALGLGLGLTVLWLVAASVTATLLRHEMDEVFDATLAETGQRLLPLAVMDVLGREEDGITQQIATLRQHDEVFTYVVRDAQGRVLLRSHGAEDALFPPFDGVGFRQNATHRFYDDAALQNSITITVAEPLAHRASVAREMQIGLGLPLLVVVPLSLAILIGAVQLSFRPLRRFRSALAQRGAQNLTALPDAGLPSELEPMAVAVNQLLARLRAAFEAERSFAANAAHELRTPVAGAIAQVQRLRAETQDPQAERRAGEVEASLKRLTRLSEKLMQLARAEGGRLRSGTASDLRPVLRLMVADAERAGGAGRLKLTLPEVPVLSDIDPDAFGILCRNLIENALKHGDPGGSVEVGLSAAARLTVVNMAPVVPPEALARLTGRFERAAGAAEGSGLGLAIVRTIAERADGKLVLLSPAEGRETGFEVRVDLPQAA</sequence>
<evidence type="ECO:0000256" key="10">
    <source>
        <dbReference type="ARBA" id="ARBA00022989"/>
    </source>
</evidence>
<keyword evidence="10 12" id="KW-1133">Transmembrane helix</keyword>
<feature type="domain" description="HAMP" evidence="14">
    <location>
        <begin position="174"/>
        <end position="226"/>
    </location>
</feature>
<dbReference type="Gene3D" id="1.20.5.1040">
    <property type="entry name" value="Sensor protein qsec"/>
    <property type="match status" value="1"/>
</dbReference>
<name>A0A1H8FLL9_9RHOB</name>
<reference evidence="15 16" key="1">
    <citation type="submission" date="2016-10" db="EMBL/GenBank/DDBJ databases">
        <authorList>
            <person name="de Groot N.N."/>
        </authorList>
    </citation>
    <scope>NUCLEOTIDE SEQUENCE [LARGE SCALE GENOMIC DNA]</scope>
    <source>
        <strain evidence="15 16">DSM 3857</strain>
    </source>
</reference>
<dbReference type="Pfam" id="PF02518">
    <property type="entry name" value="HATPase_c"/>
    <property type="match status" value="1"/>
</dbReference>
<keyword evidence="7" id="KW-0547">Nucleotide-binding</keyword>
<evidence type="ECO:0000313" key="15">
    <source>
        <dbReference type="EMBL" id="SEN32556.1"/>
    </source>
</evidence>
<evidence type="ECO:0000256" key="11">
    <source>
        <dbReference type="ARBA" id="ARBA00023012"/>
    </source>
</evidence>
<evidence type="ECO:0000256" key="3">
    <source>
        <dbReference type="ARBA" id="ARBA00012438"/>
    </source>
</evidence>
<evidence type="ECO:0000256" key="6">
    <source>
        <dbReference type="ARBA" id="ARBA00022692"/>
    </source>
</evidence>
<feature type="domain" description="Histidine kinase" evidence="13">
    <location>
        <begin position="234"/>
        <end position="443"/>
    </location>
</feature>
<dbReference type="InterPro" id="IPR013727">
    <property type="entry name" value="2CSK_N"/>
</dbReference>
<dbReference type="SUPFAM" id="SSF47384">
    <property type="entry name" value="Homodimeric domain of signal transducing histidine kinase"/>
    <property type="match status" value="1"/>
</dbReference>
<keyword evidence="12" id="KW-0472">Membrane</keyword>
<dbReference type="CDD" id="cd00082">
    <property type="entry name" value="HisKA"/>
    <property type="match status" value="1"/>
</dbReference>
<keyword evidence="4" id="KW-0597">Phosphoprotein</keyword>
<dbReference type="SMART" id="SM00388">
    <property type="entry name" value="HisKA"/>
    <property type="match status" value="1"/>
</dbReference>
<comment type="catalytic activity">
    <reaction evidence="1">
        <text>ATP + protein L-histidine = ADP + protein N-phospho-L-histidine.</text>
        <dbReference type="EC" id="2.7.13.3"/>
    </reaction>
</comment>
<keyword evidence="6 12" id="KW-0812">Transmembrane</keyword>
<dbReference type="PANTHER" id="PTHR45436">
    <property type="entry name" value="SENSOR HISTIDINE KINASE YKOH"/>
    <property type="match status" value="1"/>
</dbReference>
<dbReference type="SMART" id="SM00304">
    <property type="entry name" value="HAMP"/>
    <property type="match status" value="1"/>
</dbReference>
<dbReference type="GO" id="GO:0005524">
    <property type="term" value="F:ATP binding"/>
    <property type="evidence" value="ECO:0007669"/>
    <property type="project" value="UniProtKB-KW"/>
</dbReference>
<dbReference type="InterPro" id="IPR036890">
    <property type="entry name" value="HATPase_C_sf"/>
</dbReference>
<dbReference type="InterPro" id="IPR003661">
    <property type="entry name" value="HisK_dim/P_dom"/>
</dbReference>
<dbReference type="CDD" id="cd00075">
    <property type="entry name" value="HATPase"/>
    <property type="match status" value="1"/>
</dbReference>
<dbReference type="SMART" id="SM00387">
    <property type="entry name" value="HATPase_c"/>
    <property type="match status" value="1"/>
</dbReference>
<organism evidence="15 16">
    <name type="scientific">Gemmobacter aquatilis</name>
    <dbReference type="NCBI Taxonomy" id="933059"/>
    <lineage>
        <taxon>Bacteria</taxon>
        <taxon>Pseudomonadati</taxon>
        <taxon>Pseudomonadota</taxon>
        <taxon>Alphaproteobacteria</taxon>
        <taxon>Rhodobacterales</taxon>
        <taxon>Paracoccaceae</taxon>
        <taxon>Gemmobacter</taxon>
    </lineage>
</organism>
<accession>A0A1H8FLL9</accession>
<feature type="transmembrane region" description="Helical" evidence="12">
    <location>
        <begin position="154"/>
        <end position="177"/>
    </location>
</feature>
<evidence type="ECO:0000256" key="8">
    <source>
        <dbReference type="ARBA" id="ARBA00022777"/>
    </source>
</evidence>
<keyword evidence="16" id="KW-1185">Reference proteome</keyword>
<protein>
    <recommendedName>
        <fullName evidence="3">histidine kinase</fullName>
        <ecNumber evidence="3">2.7.13.3</ecNumber>
    </recommendedName>
</protein>
<dbReference type="InterPro" id="IPR003660">
    <property type="entry name" value="HAMP_dom"/>
</dbReference>
<dbReference type="SUPFAM" id="SSF55874">
    <property type="entry name" value="ATPase domain of HSP90 chaperone/DNA topoisomerase II/histidine kinase"/>
    <property type="match status" value="1"/>
</dbReference>
<dbReference type="PROSITE" id="PS50885">
    <property type="entry name" value="HAMP"/>
    <property type="match status" value="1"/>
</dbReference>
<proteinExistence type="predicted"/>
<dbReference type="AlphaFoldDB" id="A0A1H8FLL9"/>
<evidence type="ECO:0000256" key="9">
    <source>
        <dbReference type="ARBA" id="ARBA00022840"/>
    </source>
</evidence>
<evidence type="ECO:0000259" key="14">
    <source>
        <dbReference type="PROSITE" id="PS50885"/>
    </source>
</evidence>
<evidence type="ECO:0000256" key="7">
    <source>
        <dbReference type="ARBA" id="ARBA00022741"/>
    </source>
</evidence>
<dbReference type="STRING" id="933059.SAMN04488103_104197"/>
<dbReference type="Gene3D" id="3.30.565.10">
    <property type="entry name" value="Histidine kinase-like ATPase, C-terminal domain"/>
    <property type="match status" value="1"/>
</dbReference>
<evidence type="ECO:0000256" key="1">
    <source>
        <dbReference type="ARBA" id="ARBA00000085"/>
    </source>
</evidence>
<dbReference type="Pfam" id="PF00512">
    <property type="entry name" value="HisKA"/>
    <property type="match status" value="1"/>
</dbReference>
<dbReference type="InterPro" id="IPR050428">
    <property type="entry name" value="TCS_sensor_his_kinase"/>
</dbReference>
<evidence type="ECO:0000313" key="16">
    <source>
        <dbReference type="Proteomes" id="UP000198761"/>
    </source>
</evidence>
<dbReference type="InterPro" id="IPR036097">
    <property type="entry name" value="HisK_dim/P_sf"/>
</dbReference>
<keyword evidence="8 15" id="KW-0418">Kinase</keyword>
<dbReference type="InterPro" id="IPR005467">
    <property type="entry name" value="His_kinase_dom"/>
</dbReference>
<evidence type="ECO:0000256" key="4">
    <source>
        <dbReference type="ARBA" id="ARBA00022553"/>
    </source>
</evidence>
<gene>
    <name evidence="15" type="ORF">SAMN04488103_104197</name>
</gene>
<dbReference type="GO" id="GO:0000155">
    <property type="term" value="F:phosphorelay sensor kinase activity"/>
    <property type="evidence" value="ECO:0007669"/>
    <property type="project" value="InterPro"/>
</dbReference>
<evidence type="ECO:0000256" key="2">
    <source>
        <dbReference type="ARBA" id="ARBA00004141"/>
    </source>
</evidence>
<evidence type="ECO:0000256" key="12">
    <source>
        <dbReference type="SAM" id="Phobius"/>
    </source>
</evidence>
<dbReference type="OrthoDB" id="9809766at2"/>
<dbReference type="GO" id="GO:0005886">
    <property type="term" value="C:plasma membrane"/>
    <property type="evidence" value="ECO:0007669"/>
    <property type="project" value="TreeGrafter"/>
</dbReference>
<dbReference type="Gene3D" id="1.10.287.130">
    <property type="match status" value="1"/>
</dbReference>
<dbReference type="EC" id="2.7.13.3" evidence="3"/>
<dbReference type="Pfam" id="PF08521">
    <property type="entry name" value="2CSK_N"/>
    <property type="match status" value="1"/>
</dbReference>
<keyword evidence="9" id="KW-0067">ATP-binding</keyword>
<dbReference type="RefSeq" id="WP_091300695.1">
    <property type="nucleotide sequence ID" value="NZ_FOCE01000004.1"/>
</dbReference>
<keyword evidence="11" id="KW-0902">Two-component regulatory system</keyword>
<dbReference type="Proteomes" id="UP000198761">
    <property type="component" value="Unassembled WGS sequence"/>
</dbReference>
<evidence type="ECO:0000256" key="5">
    <source>
        <dbReference type="ARBA" id="ARBA00022679"/>
    </source>
</evidence>
<dbReference type="InterPro" id="IPR003594">
    <property type="entry name" value="HATPase_dom"/>
</dbReference>
<dbReference type="EMBL" id="FOCE01000004">
    <property type="protein sequence ID" value="SEN32556.1"/>
    <property type="molecule type" value="Genomic_DNA"/>
</dbReference>
<dbReference type="PROSITE" id="PS50109">
    <property type="entry name" value="HIS_KIN"/>
    <property type="match status" value="1"/>
</dbReference>
<dbReference type="PANTHER" id="PTHR45436:SF14">
    <property type="entry name" value="SENSOR PROTEIN QSEC"/>
    <property type="match status" value="1"/>
</dbReference>
<evidence type="ECO:0000259" key="13">
    <source>
        <dbReference type="PROSITE" id="PS50109"/>
    </source>
</evidence>
<comment type="subcellular location">
    <subcellularLocation>
        <location evidence="2">Membrane</location>
        <topology evidence="2">Multi-pass membrane protein</topology>
    </subcellularLocation>
</comment>